<dbReference type="AlphaFoldDB" id="A0A844B9K7"/>
<dbReference type="InterPro" id="IPR027417">
    <property type="entry name" value="P-loop_NTPase"/>
</dbReference>
<proteinExistence type="predicted"/>
<dbReference type="RefSeq" id="WP_153746702.1">
    <property type="nucleotide sequence ID" value="NZ_BAAADI010000002.1"/>
</dbReference>
<dbReference type="EMBL" id="WJPO01000001">
    <property type="protein sequence ID" value="MRH19369.1"/>
    <property type="molecule type" value="Genomic_DNA"/>
</dbReference>
<dbReference type="Gene3D" id="1.10.10.10">
    <property type="entry name" value="Winged helix-like DNA-binding domain superfamily/Winged helix DNA-binding domain"/>
    <property type="match status" value="1"/>
</dbReference>
<evidence type="ECO:0008006" key="3">
    <source>
        <dbReference type="Google" id="ProtNLM"/>
    </source>
</evidence>
<dbReference type="InterPro" id="IPR036388">
    <property type="entry name" value="WH-like_DNA-bd_sf"/>
</dbReference>
<reference evidence="1 2" key="1">
    <citation type="submission" date="2019-11" db="EMBL/GenBank/DDBJ databases">
        <title>Draft Whole-Genome sequence of the marine photosynthetic bacterium Rhodovulum strictum DSM 11289.</title>
        <authorList>
            <person name="Kyndt J.A."/>
            <person name="Meyer T.E."/>
        </authorList>
    </citation>
    <scope>NUCLEOTIDE SEQUENCE [LARGE SCALE GENOMIC DNA]</scope>
    <source>
        <strain evidence="1 2">DSM 11289</strain>
    </source>
</reference>
<gene>
    <name evidence="1" type="ORF">GH815_00055</name>
</gene>
<organism evidence="1 2">
    <name type="scientific">Rhodovulum strictum</name>
    <dbReference type="NCBI Taxonomy" id="58314"/>
    <lineage>
        <taxon>Bacteria</taxon>
        <taxon>Pseudomonadati</taxon>
        <taxon>Pseudomonadota</taxon>
        <taxon>Alphaproteobacteria</taxon>
        <taxon>Rhodobacterales</taxon>
        <taxon>Paracoccaceae</taxon>
        <taxon>Rhodovulum</taxon>
    </lineage>
</organism>
<name>A0A844B9K7_9RHOB</name>
<comment type="caution">
    <text evidence="1">The sequence shown here is derived from an EMBL/GenBank/DDBJ whole genome shotgun (WGS) entry which is preliminary data.</text>
</comment>
<dbReference type="SUPFAM" id="SSF52540">
    <property type="entry name" value="P-loop containing nucleoside triphosphate hydrolases"/>
    <property type="match status" value="1"/>
</dbReference>
<dbReference type="Gene3D" id="3.40.50.300">
    <property type="entry name" value="P-loop containing nucleotide triphosphate hydrolases"/>
    <property type="match status" value="1"/>
</dbReference>
<dbReference type="Proteomes" id="UP000466730">
    <property type="component" value="Unassembled WGS sequence"/>
</dbReference>
<accession>A0A844B9K7</accession>
<dbReference type="InterPro" id="IPR036390">
    <property type="entry name" value="WH_DNA-bd_sf"/>
</dbReference>
<dbReference type="SUPFAM" id="SSF46785">
    <property type="entry name" value="Winged helix' DNA-binding domain"/>
    <property type="match status" value="1"/>
</dbReference>
<protein>
    <recommendedName>
        <fullName evidence="3">Orc1-like AAA ATPase domain-containing protein</fullName>
    </recommendedName>
</protein>
<evidence type="ECO:0000313" key="1">
    <source>
        <dbReference type="EMBL" id="MRH19369.1"/>
    </source>
</evidence>
<sequence length="429" mass="48572">MAYRNWGFWDNPFGTDPLPPTEHGSKLLVGRDEVLRNIKRRLDNSSKIVTVEGLNGVGKTSVVNVMAYRAFSETLRTGIGPLYVPCRKPFQLSVDVDADEFRLSVLREVAQTLIECHAEIPPPPGRTRTTNNTALDRFLNSPQVKSFSGSLLQFGLGYSSETNTGSGFEKSGFEKAVLDWLEQIFPTSTSGGVVCIIDNLELLQTCQNARDALERLRDSLFSVRGVRWVLCGALGIVHGVASSPRLDGKLHKPVVVEDLDEKFAGEIFDNRIRAFRDSRSSKLPLSRSQFIEIYDIMRGNLRSVLSECDDFCMWVSDRVEERDEFEDDFFEAWLAEELETAFYSVRSELRPRALEVFETACQFEVFSPSDCEVFGYETPNAMRQQIRNLEAVGLLKSAVDESDKRRKSIQVTSKGWKVRAYLDFFEDSF</sequence>
<keyword evidence="2" id="KW-1185">Reference proteome</keyword>
<evidence type="ECO:0000313" key="2">
    <source>
        <dbReference type="Proteomes" id="UP000466730"/>
    </source>
</evidence>
<dbReference type="OrthoDB" id="2633870at2"/>